<evidence type="ECO:0000256" key="3">
    <source>
        <dbReference type="ARBA" id="ARBA00023125"/>
    </source>
</evidence>
<keyword evidence="7" id="KW-0540">Nuclease</keyword>
<reference evidence="7 9" key="2">
    <citation type="submission" date="2021-03" db="EMBL/GenBank/DDBJ databases">
        <title>Mucilaginibacter strains isolated from gold and copper mining confer multi heavy-metal resistance.</title>
        <authorList>
            <person name="Li Y."/>
        </authorList>
    </citation>
    <scope>NUCLEOTIDE SEQUENCE [LARGE SCALE GENOMIC DNA]</scope>
    <source>
        <strain evidence="7 9">P2-4</strain>
    </source>
</reference>
<name>A0AAE6MJX7_9SPHI</name>
<dbReference type="EMBL" id="CP043451">
    <property type="protein sequence ID" value="QEM05692.1"/>
    <property type="molecule type" value="Genomic_DNA"/>
</dbReference>
<dbReference type="GO" id="GO:0009307">
    <property type="term" value="P:DNA restriction-modification system"/>
    <property type="evidence" value="ECO:0007669"/>
    <property type="project" value="UniProtKB-KW"/>
</dbReference>
<dbReference type="CDD" id="cd17513">
    <property type="entry name" value="RMtype1_S_AveSPN6ORF1907P_TRD2-CR2_like"/>
    <property type="match status" value="1"/>
</dbReference>
<keyword evidence="3" id="KW-0238">DNA-binding</keyword>
<dbReference type="InterPro" id="IPR044946">
    <property type="entry name" value="Restrct_endonuc_typeI_TRD_sf"/>
</dbReference>
<keyword evidence="7" id="KW-0378">Hydrolase</keyword>
<comment type="similarity">
    <text evidence="1">Belongs to the type-I restriction system S methylase family.</text>
</comment>
<evidence type="ECO:0000313" key="9">
    <source>
        <dbReference type="Proteomes" id="UP000663940"/>
    </source>
</evidence>
<feature type="domain" description="Type I restriction modification DNA specificity" evidence="5">
    <location>
        <begin position="214"/>
        <end position="393"/>
    </location>
</feature>
<dbReference type="Proteomes" id="UP000250557">
    <property type="component" value="Chromosome"/>
</dbReference>
<dbReference type="Proteomes" id="UP000663940">
    <property type="component" value="Chromosome"/>
</dbReference>
<evidence type="ECO:0000256" key="4">
    <source>
        <dbReference type="SAM" id="Coils"/>
    </source>
</evidence>
<protein>
    <submittedName>
        <fullName evidence="7">Restriction endonuclease subunit S</fullName>
    </submittedName>
</protein>
<dbReference type="InterPro" id="IPR051212">
    <property type="entry name" value="Type-I_RE_S_subunit"/>
</dbReference>
<dbReference type="InterPro" id="IPR000055">
    <property type="entry name" value="Restrct_endonuc_typeI_TRD"/>
</dbReference>
<feature type="domain" description="Type I restriction modification DNA specificity" evidence="5">
    <location>
        <begin position="8"/>
        <end position="179"/>
    </location>
</feature>
<dbReference type="GO" id="GO:0003677">
    <property type="term" value="F:DNA binding"/>
    <property type="evidence" value="ECO:0007669"/>
    <property type="project" value="UniProtKB-KW"/>
</dbReference>
<proteinExistence type="inferred from homology"/>
<feature type="coiled-coil region" evidence="4">
    <location>
        <begin position="166"/>
        <end position="193"/>
    </location>
</feature>
<keyword evidence="2" id="KW-0680">Restriction system</keyword>
<keyword evidence="7" id="KW-0255">Endonuclease</keyword>
<dbReference type="SUPFAM" id="SSF116734">
    <property type="entry name" value="DNA methylase specificity domain"/>
    <property type="match status" value="2"/>
</dbReference>
<evidence type="ECO:0000313" key="8">
    <source>
        <dbReference type="Proteomes" id="UP000250557"/>
    </source>
</evidence>
<dbReference type="Gene3D" id="3.90.220.20">
    <property type="entry name" value="DNA methylase specificity domains"/>
    <property type="match status" value="2"/>
</dbReference>
<dbReference type="PANTHER" id="PTHR43140:SF1">
    <property type="entry name" value="TYPE I RESTRICTION ENZYME ECOKI SPECIFICITY SUBUNIT"/>
    <property type="match status" value="1"/>
</dbReference>
<evidence type="ECO:0000259" key="5">
    <source>
        <dbReference type="Pfam" id="PF01420"/>
    </source>
</evidence>
<reference evidence="6 8" key="1">
    <citation type="submission" date="2019-08" db="EMBL/GenBank/DDBJ databases">
        <title>Comparative genome analysis confer to the adaptation heavy metal polluted environment.</title>
        <authorList>
            <person name="Li Y."/>
        </authorList>
    </citation>
    <scope>NUCLEOTIDE SEQUENCE [LARGE SCALE GENOMIC DNA]</scope>
    <source>
        <strain evidence="6 8">P2</strain>
    </source>
</reference>
<dbReference type="Pfam" id="PF01420">
    <property type="entry name" value="Methylase_S"/>
    <property type="match status" value="2"/>
</dbReference>
<organism evidence="6 8">
    <name type="scientific">Mucilaginibacter rubeus</name>
    <dbReference type="NCBI Taxonomy" id="2027860"/>
    <lineage>
        <taxon>Bacteria</taxon>
        <taxon>Pseudomonadati</taxon>
        <taxon>Bacteroidota</taxon>
        <taxon>Sphingobacteriia</taxon>
        <taxon>Sphingobacteriales</taxon>
        <taxon>Sphingobacteriaceae</taxon>
        <taxon>Mucilaginibacter</taxon>
    </lineage>
</organism>
<keyword evidence="4" id="KW-0175">Coiled coil</keyword>
<dbReference type="GO" id="GO:0004519">
    <property type="term" value="F:endonuclease activity"/>
    <property type="evidence" value="ECO:0007669"/>
    <property type="project" value="UniProtKB-KW"/>
</dbReference>
<evidence type="ECO:0000313" key="7">
    <source>
        <dbReference type="EMBL" id="QTE51783.1"/>
    </source>
</evidence>
<evidence type="ECO:0000256" key="2">
    <source>
        <dbReference type="ARBA" id="ARBA00022747"/>
    </source>
</evidence>
<sequence length="427" mass="47700">MDKNMELPEGWKCVKLGNVCKKIIGGGTPSTKNNEYWGGNIPWISSADIQGLKEIVPRKMITLKGLENSTTNILPKGGIIVVTRVGLGKIAITPYDIAFSQDNQGLVLDENLIDQAYALICLSRAVQSFKHQSRGTTINGVTKKQLVELEIPLPSIREQIQIVQKIEELFSELDKGIENLKTAQEQLKVYRQAVLKWAFEGKLTNENVKDGELPEGWEWKKLKDISDNIQYGYTESSSLNLIGPKFLRITDIQDGKVNWKNVPYCKIKEGEKNKYLLKDGDLVFARTGATVGKSYLIKGDIPEAVFASYLIRVRVSKQINERYLSAFFNSSIYWSQITEGQVGIGQPNVNGTKLGNLKVPLAPISKQESIVQEIESRLSVCDKIEETITSSLQQAEALRQSILKKAFGGKLVKEDEQTLQPQLIGEL</sequence>
<dbReference type="CDD" id="cd17521">
    <property type="entry name" value="RMtype1_S_Sau13435ORF2165P_TRD2-CR2_like"/>
    <property type="match status" value="1"/>
</dbReference>
<evidence type="ECO:0000313" key="6">
    <source>
        <dbReference type="EMBL" id="QEM05692.1"/>
    </source>
</evidence>
<keyword evidence="9" id="KW-1185">Reference proteome</keyword>
<accession>A0AAE6MJX7</accession>
<dbReference type="PANTHER" id="PTHR43140">
    <property type="entry name" value="TYPE-1 RESTRICTION ENZYME ECOKI SPECIFICITY PROTEIN"/>
    <property type="match status" value="1"/>
</dbReference>
<gene>
    <name evidence="6" type="ORF">DIU31_020040</name>
    <name evidence="7" type="ORF">J3L21_07440</name>
</gene>
<dbReference type="REBASE" id="367557">
    <property type="entry name" value="S.MruP2ORF20055P"/>
</dbReference>
<dbReference type="EMBL" id="CP071880">
    <property type="protein sequence ID" value="QTE51783.1"/>
    <property type="molecule type" value="Genomic_DNA"/>
</dbReference>
<evidence type="ECO:0000256" key="1">
    <source>
        <dbReference type="ARBA" id="ARBA00010923"/>
    </source>
</evidence>
<dbReference type="AlphaFoldDB" id="A0AAE6MJX7"/>
<dbReference type="RefSeq" id="WP_112659054.1">
    <property type="nucleotide sequence ID" value="NZ_CP043451.1"/>
</dbReference>